<dbReference type="Gene3D" id="2.70.70.10">
    <property type="entry name" value="Glucose Permease (Domain IIA)"/>
    <property type="match status" value="1"/>
</dbReference>
<dbReference type="Gene3D" id="1.10.530.10">
    <property type="match status" value="1"/>
</dbReference>
<dbReference type="CDD" id="cd12797">
    <property type="entry name" value="M23_peptidase"/>
    <property type="match status" value="1"/>
</dbReference>
<feature type="region of interest" description="Disordered" evidence="2">
    <location>
        <begin position="377"/>
        <end position="398"/>
    </location>
</feature>
<evidence type="ECO:0000259" key="4">
    <source>
        <dbReference type="Pfam" id="PF01551"/>
    </source>
</evidence>
<feature type="domain" description="ARB-07466-like C-terminal" evidence="5">
    <location>
        <begin position="426"/>
        <end position="531"/>
    </location>
</feature>
<dbReference type="SUPFAM" id="SSF53955">
    <property type="entry name" value="Lysozyme-like"/>
    <property type="match status" value="1"/>
</dbReference>
<dbReference type="PANTHER" id="PTHR21666:SF289">
    <property type="entry name" value="L-ALA--D-GLU ENDOPEPTIDASE"/>
    <property type="match status" value="1"/>
</dbReference>
<dbReference type="InterPro" id="IPR050570">
    <property type="entry name" value="Cell_wall_metabolism_enzyme"/>
</dbReference>
<evidence type="ECO:0000259" key="3">
    <source>
        <dbReference type="Pfam" id="PF01464"/>
    </source>
</evidence>
<dbReference type="InterPro" id="IPR016047">
    <property type="entry name" value="M23ase_b-sheet_dom"/>
</dbReference>
<evidence type="ECO:0000313" key="6">
    <source>
        <dbReference type="EMBL" id="RAW13257.1"/>
    </source>
</evidence>
<feature type="region of interest" description="Disordered" evidence="2">
    <location>
        <begin position="211"/>
        <end position="237"/>
    </location>
</feature>
<feature type="compositionally biased region" description="Acidic residues" evidence="2">
    <location>
        <begin position="214"/>
        <end position="229"/>
    </location>
</feature>
<gene>
    <name evidence="6" type="ORF">DPM12_13080</name>
</gene>
<dbReference type="OrthoDB" id="5496837at2"/>
<keyword evidence="1" id="KW-0732">Signal</keyword>
<accession>A0A329QLL9</accession>
<comment type="caution">
    <text evidence="6">The sequence shown here is derived from an EMBL/GenBank/DDBJ whole genome shotgun (WGS) entry which is preliminary data.</text>
</comment>
<keyword evidence="7" id="KW-1185">Reference proteome</keyword>
<dbReference type="Proteomes" id="UP000250462">
    <property type="component" value="Unassembled WGS sequence"/>
</dbReference>
<dbReference type="AlphaFoldDB" id="A0A329QLL9"/>
<sequence>MLKKALIGLAALFLLGPSLGILTIAVLMNPAGQAAGTGCLDLPRDDDPGFHDDAPIPDEALPWIATAAQTCQELPSVWIAAVMYQESSFNPAAFATDINGGTWGLLQINQHIWRSVYGPVSSDRNNNGLWDILEPDIHAEYGAIYLCDLLDDIRTTRQTHPEWPSTQELTELEALVVAHNAGPGRLATYPDIPQITRDYLNNIRQRMRDWPDLDHDDTDNADNGTDELDLERPQPHHGAVVFPLPDGTWRLTSPFGWRTDPTNPDSRELHPGVDLAAADGTPIYAIADGHVTRAETTSSGLGIITLIHTIRGDTIASVYMHMWDYGIHVRTGQHVQAGQHIGDVGSSGRSTGPHLHLEIRPGGPTADAVDPMPWLEQHGATHPDSDETADPGHCHPDVGGELPPAPQPFTGTPGGRIPDPTGTGGWVTRQLEHLIAETRRAFPNAGWSCWDQRPGSDSDHPRGRACDVTFGNAIGEHPTDAQRTEGWRMTTWLQTHANALWVDYLIWDGLIWSLNRADEGWRPYDGGGMHNPDDVTGGHHDHVHLSVR</sequence>
<evidence type="ECO:0008006" key="8">
    <source>
        <dbReference type="Google" id="ProtNLM"/>
    </source>
</evidence>
<dbReference type="Pfam" id="PF26571">
    <property type="entry name" value="VldE"/>
    <property type="match status" value="1"/>
</dbReference>
<organism evidence="6 7">
    <name type="scientific">Phytoactinopolyspora halophila</name>
    <dbReference type="NCBI Taxonomy" id="1981511"/>
    <lineage>
        <taxon>Bacteria</taxon>
        <taxon>Bacillati</taxon>
        <taxon>Actinomycetota</taxon>
        <taxon>Actinomycetes</taxon>
        <taxon>Jiangellales</taxon>
        <taxon>Jiangellaceae</taxon>
        <taxon>Phytoactinopolyspora</taxon>
    </lineage>
</organism>
<evidence type="ECO:0000256" key="2">
    <source>
        <dbReference type="SAM" id="MobiDB-lite"/>
    </source>
</evidence>
<dbReference type="InterPro" id="IPR023346">
    <property type="entry name" value="Lysozyme-like_dom_sf"/>
</dbReference>
<evidence type="ECO:0000256" key="1">
    <source>
        <dbReference type="ARBA" id="ARBA00022729"/>
    </source>
</evidence>
<proteinExistence type="predicted"/>
<dbReference type="Pfam" id="PF01464">
    <property type="entry name" value="SLT"/>
    <property type="match status" value="1"/>
</dbReference>
<feature type="domain" description="M23ase beta-sheet core" evidence="4">
    <location>
        <begin position="269"/>
        <end position="364"/>
    </location>
</feature>
<dbReference type="EMBL" id="QMIG01000013">
    <property type="protein sequence ID" value="RAW13257.1"/>
    <property type="molecule type" value="Genomic_DNA"/>
</dbReference>
<dbReference type="GO" id="GO:0004222">
    <property type="term" value="F:metalloendopeptidase activity"/>
    <property type="evidence" value="ECO:0007669"/>
    <property type="project" value="TreeGrafter"/>
</dbReference>
<dbReference type="RefSeq" id="WP_112258768.1">
    <property type="nucleotide sequence ID" value="NZ_QMIG01000013.1"/>
</dbReference>
<feature type="domain" description="Transglycosylase SLT" evidence="3">
    <location>
        <begin position="67"/>
        <end position="189"/>
    </location>
</feature>
<dbReference type="InterPro" id="IPR008258">
    <property type="entry name" value="Transglycosylase_SLT_dom_1"/>
</dbReference>
<protein>
    <recommendedName>
        <fullName evidence="8">Peptidase M23 domain-containing protein</fullName>
    </recommendedName>
</protein>
<dbReference type="InterPro" id="IPR058593">
    <property type="entry name" value="ARB_07466-like_C"/>
</dbReference>
<dbReference type="SUPFAM" id="SSF51261">
    <property type="entry name" value="Duplicated hybrid motif"/>
    <property type="match status" value="1"/>
</dbReference>
<dbReference type="Pfam" id="PF01551">
    <property type="entry name" value="Peptidase_M23"/>
    <property type="match status" value="1"/>
</dbReference>
<dbReference type="PANTHER" id="PTHR21666">
    <property type="entry name" value="PEPTIDASE-RELATED"/>
    <property type="match status" value="1"/>
</dbReference>
<name>A0A329QLL9_9ACTN</name>
<evidence type="ECO:0000313" key="7">
    <source>
        <dbReference type="Proteomes" id="UP000250462"/>
    </source>
</evidence>
<evidence type="ECO:0000259" key="5">
    <source>
        <dbReference type="Pfam" id="PF26571"/>
    </source>
</evidence>
<dbReference type="CDD" id="cd00254">
    <property type="entry name" value="LT-like"/>
    <property type="match status" value="1"/>
</dbReference>
<feature type="compositionally biased region" description="Basic and acidic residues" evidence="2">
    <location>
        <begin position="379"/>
        <end position="398"/>
    </location>
</feature>
<reference evidence="6 7" key="1">
    <citation type="submission" date="2018-06" db="EMBL/GenBank/DDBJ databases">
        <title>Phytoactinopolyspora halophila sp. nov., a novel halophilic actinomycete isolated from a saline soil in China.</title>
        <authorList>
            <person name="Tang S.-K."/>
        </authorList>
    </citation>
    <scope>NUCLEOTIDE SEQUENCE [LARGE SCALE GENOMIC DNA]</scope>
    <source>
        <strain evidence="6 7">YIM 96934</strain>
    </source>
</reference>
<dbReference type="InterPro" id="IPR011055">
    <property type="entry name" value="Dup_hybrid_motif"/>
</dbReference>